<gene>
    <name evidence="1" type="ORF">IQ235_10490</name>
</gene>
<dbReference type="EMBL" id="JADEXN010000164">
    <property type="protein sequence ID" value="MBE9041206.1"/>
    <property type="molecule type" value="Genomic_DNA"/>
</dbReference>
<name>A0A928VZJ8_9CYAN</name>
<keyword evidence="2" id="KW-1185">Reference proteome</keyword>
<comment type="caution">
    <text evidence="1">The sequence shown here is derived from an EMBL/GenBank/DDBJ whole genome shotgun (WGS) entry which is preliminary data.</text>
</comment>
<evidence type="ECO:0000313" key="2">
    <source>
        <dbReference type="Proteomes" id="UP000621799"/>
    </source>
</evidence>
<protein>
    <submittedName>
        <fullName evidence="1">Uncharacterized protein</fullName>
    </submittedName>
</protein>
<organism evidence="1 2">
    <name type="scientific">Zarconia navalis LEGE 11467</name>
    <dbReference type="NCBI Taxonomy" id="1828826"/>
    <lineage>
        <taxon>Bacteria</taxon>
        <taxon>Bacillati</taxon>
        <taxon>Cyanobacteriota</taxon>
        <taxon>Cyanophyceae</taxon>
        <taxon>Oscillatoriophycideae</taxon>
        <taxon>Oscillatoriales</taxon>
        <taxon>Oscillatoriales incertae sedis</taxon>
        <taxon>Zarconia</taxon>
        <taxon>Zarconia navalis</taxon>
    </lineage>
</organism>
<dbReference type="AlphaFoldDB" id="A0A928VZJ8"/>
<proteinExistence type="predicted"/>
<evidence type="ECO:0000313" key="1">
    <source>
        <dbReference type="EMBL" id="MBE9041206.1"/>
    </source>
</evidence>
<reference evidence="1" key="1">
    <citation type="submission" date="2020-10" db="EMBL/GenBank/DDBJ databases">
        <authorList>
            <person name="Castelo-Branco R."/>
            <person name="Eusebio N."/>
            <person name="Adriana R."/>
            <person name="Vieira A."/>
            <person name="Brugerolle De Fraissinette N."/>
            <person name="Rezende De Castro R."/>
            <person name="Schneider M.P."/>
            <person name="Vasconcelos V."/>
            <person name="Leao P.N."/>
        </authorList>
    </citation>
    <scope>NUCLEOTIDE SEQUENCE</scope>
    <source>
        <strain evidence="1">LEGE 11467</strain>
    </source>
</reference>
<sequence length="131" mass="14658">MGLREKRIIHQLQNKTIPAYEAAWAKKAGTKIKLQVDWDSFSDCNEEILERVERFGLKKISEAIDAVCVDNLGKEAIQDGLKAIDLKHVPDRASVAASMANTTLKVCVDFSDIYKGYVSEFTIQEVLENGL</sequence>
<accession>A0A928VZJ8</accession>
<dbReference type="Proteomes" id="UP000621799">
    <property type="component" value="Unassembled WGS sequence"/>
</dbReference>
<dbReference type="RefSeq" id="WP_264321431.1">
    <property type="nucleotide sequence ID" value="NZ_JADEXN010000164.1"/>
</dbReference>